<accession>A0A9R1DEF3</accession>
<dbReference type="PANTHER" id="PTHR10759">
    <property type="entry name" value="60S RIBOSOMAL PROTEIN L34"/>
    <property type="match status" value="1"/>
</dbReference>
<dbReference type="InterPro" id="IPR008195">
    <property type="entry name" value="Ribosomal_eL34"/>
</dbReference>
<dbReference type="AlphaFoldDB" id="A0A9R1DEF3"/>
<proteinExistence type="inferred from homology"/>
<gene>
    <name evidence="4" type="ORF">CFC21_007619</name>
</gene>
<evidence type="ECO:0000256" key="2">
    <source>
        <dbReference type="ARBA" id="ARBA00022980"/>
    </source>
</evidence>
<evidence type="ECO:0000256" key="1">
    <source>
        <dbReference type="ARBA" id="ARBA00009875"/>
    </source>
</evidence>
<comment type="caution">
    <text evidence="4">The sequence shown here is derived from an EMBL/GenBank/DDBJ whole genome shotgun (WGS) entry which is preliminary data.</text>
</comment>
<evidence type="ECO:0000313" key="4">
    <source>
        <dbReference type="EMBL" id="KAF6990427.1"/>
    </source>
</evidence>
<protein>
    <submittedName>
        <fullName evidence="4">Uncharacterized protein</fullName>
    </submittedName>
</protein>
<dbReference type="GO" id="GO:1990904">
    <property type="term" value="C:ribonucleoprotein complex"/>
    <property type="evidence" value="ECO:0007669"/>
    <property type="project" value="UniProtKB-KW"/>
</dbReference>
<dbReference type="GO" id="GO:0003735">
    <property type="term" value="F:structural constituent of ribosome"/>
    <property type="evidence" value="ECO:0007669"/>
    <property type="project" value="InterPro"/>
</dbReference>
<dbReference type="EMBL" id="CM022212">
    <property type="protein sequence ID" value="KAF6990427.1"/>
    <property type="molecule type" value="Genomic_DNA"/>
</dbReference>
<feature type="non-terminal residue" evidence="4">
    <location>
        <position position="37"/>
    </location>
</feature>
<keyword evidence="3" id="KW-0687">Ribonucleoprotein</keyword>
<name>A0A9R1DEF3_WHEAT</name>
<evidence type="ECO:0000256" key="3">
    <source>
        <dbReference type="ARBA" id="ARBA00023274"/>
    </source>
</evidence>
<dbReference type="OrthoDB" id="2014006at2759"/>
<dbReference type="InterPro" id="IPR038562">
    <property type="entry name" value="Ribosomal_eL34_C_sf"/>
</dbReference>
<feature type="non-terminal residue" evidence="4">
    <location>
        <position position="1"/>
    </location>
</feature>
<reference evidence="4" key="2">
    <citation type="submission" date="2020-03" db="EMBL/GenBank/DDBJ databases">
        <title>The second near-complete assembly of the hexaploid bread wheat (Triticum aestivum) genome.</title>
        <authorList>
            <person name="Zimin A.V."/>
            <person name="Puiu D."/>
            <person name="Shumante A."/>
            <person name="Alonge M."/>
            <person name="Salzberg S.L."/>
        </authorList>
    </citation>
    <scope>NUCLEOTIDE SEQUENCE</scope>
    <source>
        <tissue evidence="4">Leaf</tissue>
    </source>
</reference>
<sequence>TPHFRQTEYKRSRLSRNHRAVNRPCGGVLSETAVRET</sequence>
<reference evidence="4" key="1">
    <citation type="journal article" date="2017" name="Gigascience">
        <title>The first near-complete assembly of the hexaploid bread wheat genome, Triticum aestivum.</title>
        <authorList>
            <person name="Zimin A.V."/>
            <person name="Puiu D."/>
            <person name="Hall R."/>
            <person name="Kingan S."/>
            <person name="Clavijo B.J."/>
            <person name="Salzberg S.L."/>
        </authorList>
    </citation>
    <scope>NUCLEOTIDE SEQUENCE</scope>
    <source>
        <tissue evidence="4">Leaf</tissue>
    </source>
</reference>
<keyword evidence="2" id="KW-0689">Ribosomal protein</keyword>
<comment type="similarity">
    <text evidence="1">Belongs to the eukaryotic ribosomal protein eL34 family.</text>
</comment>
<dbReference type="Gene3D" id="6.20.340.10">
    <property type="match status" value="1"/>
</dbReference>
<dbReference type="GO" id="GO:0006412">
    <property type="term" value="P:translation"/>
    <property type="evidence" value="ECO:0007669"/>
    <property type="project" value="InterPro"/>
</dbReference>
<dbReference type="Proteomes" id="UP000815260">
    <property type="component" value="Chromosome 1B"/>
</dbReference>
<dbReference type="GO" id="GO:0005840">
    <property type="term" value="C:ribosome"/>
    <property type="evidence" value="ECO:0007669"/>
    <property type="project" value="UniProtKB-KW"/>
</dbReference>
<organism evidence="4">
    <name type="scientific">Triticum aestivum</name>
    <name type="common">Wheat</name>
    <dbReference type="NCBI Taxonomy" id="4565"/>
    <lineage>
        <taxon>Eukaryota</taxon>
        <taxon>Viridiplantae</taxon>
        <taxon>Streptophyta</taxon>
        <taxon>Embryophyta</taxon>
        <taxon>Tracheophyta</taxon>
        <taxon>Spermatophyta</taxon>
        <taxon>Magnoliopsida</taxon>
        <taxon>Liliopsida</taxon>
        <taxon>Poales</taxon>
        <taxon>Poaceae</taxon>
        <taxon>BOP clade</taxon>
        <taxon>Pooideae</taxon>
        <taxon>Triticodae</taxon>
        <taxon>Triticeae</taxon>
        <taxon>Triticinae</taxon>
        <taxon>Triticum</taxon>
    </lineage>
</organism>